<evidence type="ECO:0000256" key="1">
    <source>
        <dbReference type="ARBA" id="ARBA00023002"/>
    </source>
</evidence>
<dbReference type="Pfam" id="PF00107">
    <property type="entry name" value="ADH_zinc_N"/>
    <property type="match status" value="1"/>
</dbReference>
<dbReference type="SUPFAM" id="SSF50129">
    <property type="entry name" value="GroES-like"/>
    <property type="match status" value="1"/>
</dbReference>
<proteinExistence type="predicted"/>
<evidence type="ECO:0000256" key="3">
    <source>
        <dbReference type="ARBA" id="ARBA00083301"/>
    </source>
</evidence>
<dbReference type="FunFam" id="3.40.50.720:FF:000121">
    <property type="entry name" value="Prostaglandin reductase 2"/>
    <property type="match status" value="1"/>
</dbReference>
<evidence type="ECO:0000259" key="4">
    <source>
        <dbReference type="SMART" id="SM00829"/>
    </source>
</evidence>
<evidence type="ECO:0000313" key="6">
    <source>
        <dbReference type="Proteomes" id="UP001295740"/>
    </source>
</evidence>
<dbReference type="InterPro" id="IPR020843">
    <property type="entry name" value="ER"/>
</dbReference>
<evidence type="ECO:0000256" key="2">
    <source>
        <dbReference type="ARBA" id="ARBA00069006"/>
    </source>
</evidence>
<dbReference type="InterPro" id="IPR041694">
    <property type="entry name" value="ADH_N_2"/>
</dbReference>
<keyword evidence="6" id="KW-1185">Reference proteome</keyword>
<dbReference type="Pfam" id="PF16884">
    <property type="entry name" value="ADH_N_2"/>
    <property type="match status" value="1"/>
</dbReference>
<keyword evidence="1" id="KW-0560">Oxidoreductase</keyword>
<evidence type="ECO:0000313" key="5">
    <source>
        <dbReference type="EMBL" id="CAJ2510581.1"/>
    </source>
</evidence>
<name>A0AAI8YMZ9_9PEZI</name>
<dbReference type="SUPFAM" id="SSF51735">
    <property type="entry name" value="NAD(P)-binding Rossmann-fold domains"/>
    <property type="match status" value="1"/>
</dbReference>
<comment type="caution">
    <text evidence="5">The sequence shown here is derived from an EMBL/GenBank/DDBJ whole genome shotgun (WGS) entry which is preliminary data.</text>
</comment>
<dbReference type="Proteomes" id="UP001295740">
    <property type="component" value="Unassembled WGS sequence"/>
</dbReference>
<dbReference type="SMART" id="SM00829">
    <property type="entry name" value="PKS_ER"/>
    <property type="match status" value="1"/>
</dbReference>
<dbReference type="InterPro" id="IPR036291">
    <property type="entry name" value="NAD(P)-bd_dom_sf"/>
</dbReference>
<reference evidence="5" key="1">
    <citation type="submission" date="2023-10" db="EMBL/GenBank/DDBJ databases">
        <authorList>
            <person name="Hackl T."/>
        </authorList>
    </citation>
    <scope>NUCLEOTIDE SEQUENCE</scope>
</reference>
<dbReference type="EMBL" id="CAUWAG010000018">
    <property type="protein sequence ID" value="CAJ2510581.1"/>
    <property type="molecule type" value="Genomic_DNA"/>
</dbReference>
<gene>
    <name evidence="5" type="ORF">KHLLAP_LOCUS11049</name>
</gene>
<organism evidence="5 6">
    <name type="scientific">Anthostomella pinea</name>
    <dbReference type="NCBI Taxonomy" id="933095"/>
    <lineage>
        <taxon>Eukaryota</taxon>
        <taxon>Fungi</taxon>
        <taxon>Dikarya</taxon>
        <taxon>Ascomycota</taxon>
        <taxon>Pezizomycotina</taxon>
        <taxon>Sordariomycetes</taxon>
        <taxon>Xylariomycetidae</taxon>
        <taxon>Xylariales</taxon>
        <taxon>Xylariaceae</taxon>
        <taxon>Anthostomella</taxon>
    </lineage>
</organism>
<dbReference type="CDD" id="cd05288">
    <property type="entry name" value="PGDH"/>
    <property type="match status" value="1"/>
</dbReference>
<dbReference type="GO" id="GO:0016628">
    <property type="term" value="F:oxidoreductase activity, acting on the CH-CH group of donors, NAD or NADP as acceptor"/>
    <property type="evidence" value="ECO:0007669"/>
    <property type="project" value="InterPro"/>
</dbReference>
<dbReference type="InterPro" id="IPR045010">
    <property type="entry name" value="MDR_fam"/>
</dbReference>
<dbReference type="PANTHER" id="PTHR43205">
    <property type="entry name" value="PROSTAGLANDIN REDUCTASE"/>
    <property type="match status" value="1"/>
</dbReference>
<dbReference type="InterPro" id="IPR011032">
    <property type="entry name" value="GroES-like_sf"/>
</dbReference>
<feature type="domain" description="Enoyl reductase (ER)" evidence="4">
    <location>
        <begin position="19"/>
        <end position="343"/>
    </location>
</feature>
<sequence>MTNKTLIFKKIPTGYPAPGEHLVVEDRPIDLNAEPPKGGLLVEVLYASYDPYLRGRMRDAKTESYTPAFELNGPVTNSVVAKVRKSATSDFSEGDLIVGYLPIAEYATVADPSAVGARKIENPHNLDLGMFLGPLGMPGLTAYSGLHKIGKPKKGETIFISSAAGAVGQVVGQVAKAEGLKVIGSVGSDAKLDFITKKLGFDGGFNYKTESPLDALPRLCPNGIDIYFENVGGEHLEAALANMNKEGRIPVCGMISGYNQKPEERYGVKGLFQLVAKLITMQGFLVGQPEFGGAYAKEHQEKVQGWLADGSFKAKLHVTEGIDKAAEGLAGIFKGENFGKAVLKIK</sequence>
<accession>A0AAI8YMZ9</accession>
<protein>
    <recommendedName>
        <fullName evidence="2">Dehydrogenase FUB6</fullName>
    </recommendedName>
    <alternativeName>
        <fullName evidence="3">Fusaric acid biosynthesis protein 6</fullName>
    </alternativeName>
</protein>
<dbReference type="InterPro" id="IPR013149">
    <property type="entry name" value="ADH-like_C"/>
</dbReference>
<dbReference type="PANTHER" id="PTHR43205:SF7">
    <property type="entry name" value="PROSTAGLANDIN REDUCTASE 1"/>
    <property type="match status" value="1"/>
</dbReference>
<dbReference type="Gene3D" id="3.90.180.10">
    <property type="entry name" value="Medium-chain alcohol dehydrogenases, catalytic domain"/>
    <property type="match status" value="1"/>
</dbReference>
<dbReference type="AlphaFoldDB" id="A0AAI8YMZ9"/>
<dbReference type="Gene3D" id="3.40.50.720">
    <property type="entry name" value="NAD(P)-binding Rossmann-like Domain"/>
    <property type="match status" value="1"/>
</dbReference>